<gene>
    <name evidence="2" type="ORF">AYI68_g8121</name>
</gene>
<feature type="region of interest" description="Disordered" evidence="1">
    <location>
        <begin position="77"/>
        <end position="115"/>
    </location>
</feature>
<protein>
    <submittedName>
        <fullName evidence="2">Uncharacterized protein</fullName>
    </submittedName>
</protein>
<sequence>MGQTTGNTYKRIPGRLNNLRIDKRIVNQEHQYYSKNVKEAMIHYPAIKTNTDSNSVHYAPRNENQLLLYEFKNFKRQVQRPQKESGPPINKGPNNNQKLGIFHMKSSSDASGSPAWTLDDQKAIDAKELQPRIVQKLEQANQPYQANQGKFGKVEGPFKKLESSMIFTKNTRGRSIY</sequence>
<evidence type="ECO:0000313" key="3">
    <source>
        <dbReference type="Proteomes" id="UP000187455"/>
    </source>
</evidence>
<name>A0A1R0GLS7_9FUNG</name>
<organism evidence="2 3">
    <name type="scientific">Smittium mucronatum</name>
    <dbReference type="NCBI Taxonomy" id="133383"/>
    <lineage>
        <taxon>Eukaryota</taxon>
        <taxon>Fungi</taxon>
        <taxon>Fungi incertae sedis</taxon>
        <taxon>Zoopagomycota</taxon>
        <taxon>Kickxellomycotina</taxon>
        <taxon>Harpellomycetes</taxon>
        <taxon>Harpellales</taxon>
        <taxon>Legeriomycetaceae</taxon>
        <taxon>Smittium</taxon>
    </lineage>
</organism>
<dbReference type="Proteomes" id="UP000187455">
    <property type="component" value="Unassembled WGS sequence"/>
</dbReference>
<reference evidence="2 3" key="1">
    <citation type="journal article" date="2016" name="Mol. Biol. Evol.">
        <title>Genome-Wide Survey of Gut Fungi (Harpellales) Reveals the First Horizontally Transferred Ubiquitin Gene from a Mosquito Host.</title>
        <authorList>
            <person name="Wang Y."/>
            <person name="White M.M."/>
            <person name="Kvist S."/>
            <person name="Moncalvo J.M."/>
        </authorList>
    </citation>
    <scope>NUCLEOTIDE SEQUENCE [LARGE SCALE GENOMIC DNA]</scope>
    <source>
        <strain evidence="2 3">ALG-7-W6</strain>
    </source>
</reference>
<dbReference type="AlphaFoldDB" id="A0A1R0GLS7"/>
<keyword evidence="3" id="KW-1185">Reference proteome</keyword>
<proteinExistence type="predicted"/>
<evidence type="ECO:0000313" key="2">
    <source>
        <dbReference type="EMBL" id="OLY77844.1"/>
    </source>
</evidence>
<comment type="caution">
    <text evidence="2">The sequence shown here is derived from an EMBL/GenBank/DDBJ whole genome shotgun (WGS) entry which is preliminary data.</text>
</comment>
<dbReference type="EMBL" id="LSSL01007633">
    <property type="protein sequence ID" value="OLY77844.1"/>
    <property type="molecule type" value="Genomic_DNA"/>
</dbReference>
<accession>A0A1R0GLS7</accession>
<evidence type="ECO:0000256" key="1">
    <source>
        <dbReference type="SAM" id="MobiDB-lite"/>
    </source>
</evidence>